<sequence>MGRRKTYLLLMGTCVGLFVLAWVVVRHFSLVAAVVMSVVAALMPPLAAIIANSRREP</sequence>
<evidence type="ECO:0000256" key="1">
    <source>
        <dbReference type="SAM" id="Phobius"/>
    </source>
</evidence>
<feature type="transmembrane region" description="Helical" evidence="1">
    <location>
        <begin position="7"/>
        <end position="25"/>
    </location>
</feature>
<dbReference type="AlphaFoldDB" id="A0A852ZEG8"/>
<feature type="transmembrane region" description="Helical" evidence="1">
    <location>
        <begin position="31"/>
        <end position="51"/>
    </location>
</feature>
<dbReference type="Proteomes" id="UP000579605">
    <property type="component" value="Unassembled WGS sequence"/>
</dbReference>
<comment type="caution">
    <text evidence="2">The sequence shown here is derived from an EMBL/GenBank/DDBJ whole genome shotgun (WGS) entry which is preliminary data.</text>
</comment>
<keyword evidence="1" id="KW-0812">Transmembrane</keyword>
<keyword evidence="1" id="KW-1133">Transmembrane helix</keyword>
<gene>
    <name evidence="2" type="ORF">F4554_002750</name>
</gene>
<accession>A0A852ZEG8</accession>
<dbReference type="InterPro" id="IPR021449">
    <property type="entry name" value="DUF3099"/>
</dbReference>
<evidence type="ECO:0000313" key="3">
    <source>
        <dbReference type="Proteomes" id="UP000579605"/>
    </source>
</evidence>
<name>A0A852ZEG8_9ACTN</name>
<evidence type="ECO:0008006" key="4">
    <source>
        <dbReference type="Google" id="ProtNLM"/>
    </source>
</evidence>
<proteinExistence type="predicted"/>
<dbReference type="Pfam" id="PF11298">
    <property type="entry name" value="DUF3099"/>
    <property type="match status" value="1"/>
</dbReference>
<evidence type="ECO:0000313" key="2">
    <source>
        <dbReference type="EMBL" id="NYH90112.1"/>
    </source>
</evidence>
<dbReference type="EMBL" id="JACBZH010000001">
    <property type="protein sequence ID" value="NYH90112.1"/>
    <property type="molecule type" value="Genomic_DNA"/>
</dbReference>
<protein>
    <recommendedName>
        <fullName evidence="4">DUF3099 domain-containing protein</fullName>
    </recommendedName>
</protein>
<keyword evidence="1" id="KW-0472">Membrane</keyword>
<reference evidence="2 3" key="1">
    <citation type="submission" date="2020-07" db="EMBL/GenBank/DDBJ databases">
        <title>Sequencing the genomes of 1000 actinobacteria strains.</title>
        <authorList>
            <person name="Klenk H.-P."/>
        </authorList>
    </citation>
    <scope>NUCLEOTIDE SEQUENCE [LARGE SCALE GENOMIC DNA]</scope>
    <source>
        <strain evidence="2 3">DSM 18448</strain>
    </source>
</reference>
<keyword evidence="3" id="KW-1185">Reference proteome</keyword>
<organism evidence="2 3">
    <name type="scientific">Actinopolymorpha rutila</name>
    <dbReference type="NCBI Taxonomy" id="446787"/>
    <lineage>
        <taxon>Bacteria</taxon>
        <taxon>Bacillati</taxon>
        <taxon>Actinomycetota</taxon>
        <taxon>Actinomycetes</taxon>
        <taxon>Propionibacteriales</taxon>
        <taxon>Actinopolymorphaceae</taxon>
        <taxon>Actinopolymorpha</taxon>
    </lineage>
</organism>